<evidence type="ECO:0000313" key="3">
    <source>
        <dbReference type="Proteomes" id="UP000053372"/>
    </source>
</evidence>
<keyword evidence="3" id="KW-1185">Reference proteome</keyword>
<dbReference type="OrthoDB" id="461689at2"/>
<proteinExistence type="predicted"/>
<gene>
    <name evidence="1" type="ORF">BC008_32265</name>
    <name evidence="2" type="ORF">BC008_33950</name>
</gene>
<evidence type="ECO:0000313" key="1">
    <source>
        <dbReference type="EMBL" id="KST68106.1"/>
    </source>
</evidence>
<protein>
    <submittedName>
        <fullName evidence="1">Uncharacterized protein</fullName>
    </submittedName>
</protein>
<organism evidence="1 3">
    <name type="scientific">Mastigocoleus testarum BC008</name>
    <dbReference type="NCBI Taxonomy" id="371196"/>
    <lineage>
        <taxon>Bacteria</taxon>
        <taxon>Bacillati</taxon>
        <taxon>Cyanobacteriota</taxon>
        <taxon>Cyanophyceae</taxon>
        <taxon>Nostocales</taxon>
        <taxon>Hapalosiphonaceae</taxon>
        <taxon>Mastigocoleus</taxon>
    </lineage>
</organism>
<dbReference type="AlphaFoldDB" id="A0A0V7ZUE5"/>
<reference evidence="1 3" key="1">
    <citation type="journal article" date="2015" name="Genome Announc.">
        <title>Draft Genome of the Euendolithic (true boring) Cyanobacterium Mastigocoleus testarum strain BC008.</title>
        <authorList>
            <person name="Guida B.S."/>
            <person name="Garcia-Pichel F."/>
        </authorList>
    </citation>
    <scope>NUCLEOTIDE SEQUENCE [LARGE SCALE GENOMIC DNA]</scope>
    <source>
        <strain evidence="1 3">BC008</strain>
    </source>
</reference>
<accession>A0A0V7ZUE5</accession>
<dbReference type="Proteomes" id="UP000053372">
    <property type="component" value="Unassembled WGS sequence"/>
</dbReference>
<sequence>MPPTISDSVTWQQAEILMQPAFIRLVDNIRKELEISSWKGNYQDVTIWNPDTTDEVKTLVTQLLKELESATPEQALKIRQNLAELPTPQPGYHLCLQRQGKEINIDMWELCYRICFLDYSSTENSDVAIDTTLIDETGDVDWHNLDEKTKEIVKQVFAGLPD</sequence>
<name>A0A0V7ZUE5_9CYAN</name>
<evidence type="ECO:0000313" key="2">
    <source>
        <dbReference type="EMBL" id="KST68769.1"/>
    </source>
</evidence>
<dbReference type="EMBL" id="LMTZ01000077">
    <property type="protein sequence ID" value="KST68106.1"/>
    <property type="molecule type" value="Genomic_DNA"/>
</dbReference>
<dbReference type="RefSeq" id="WP_027846734.1">
    <property type="nucleotide sequence ID" value="NZ_LMTZ01000045.1"/>
</dbReference>
<dbReference type="EMBL" id="LMTZ01000045">
    <property type="protein sequence ID" value="KST68769.1"/>
    <property type="molecule type" value="Genomic_DNA"/>
</dbReference>
<comment type="caution">
    <text evidence="1">The sequence shown here is derived from an EMBL/GenBank/DDBJ whole genome shotgun (WGS) entry which is preliminary data.</text>
</comment>